<organism evidence="1 2">
    <name type="scientific">Auricularia subglabra (strain TFB-10046 / SS5)</name>
    <name type="common">White-rot fungus</name>
    <name type="synonym">Auricularia delicata (strain TFB10046)</name>
    <dbReference type="NCBI Taxonomy" id="717982"/>
    <lineage>
        <taxon>Eukaryota</taxon>
        <taxon>Fungi</taxon>
        <taxon>Dikarya</taxon>
        <taxon>Basidiomycota</taxon>
        <taxon>Agaricomycotina</taxon>
        <taxon>Agaricomycetes</taxon>
        <taxon>Auriculariales</taxon>
        <taxon>Auriculariaceae</taxon>
        <taxon>Auricularia</taxon>
    </lineage>
</organism>
<evidence type="ECO:0000313" key="2">
    <source>
        <dbReference type="Proteomes" id="UP000006514"/>
    </source>
</evidence>
<evidence type="ECO:0000313" key="1">
    <source>
        <dbReference type="EMBL" id="EJD33401.1"/>
    </source>
</evidence>
<name>J0LAF6_AURST</name>
<gene>
    <name evidence="1" type="ORF">AURDEDRAFT_131698</name>
</gene>
<accession>J0LAF6</accession>
<sequence>MSGLCPGIGLDVQLEGILSTWNRNPWLWALSLAVFLPMPPTRTREAPALAKDDVMNDSSWLKMAKDTQKHKAHPPAALGPCKGIPMQPVMQLNGLISIRACPRSNFYQGLSKKLKNYDSDNRTYAMPIQYFYMKAFFNILDSDNPMGDYETKQTKALLSLIVRGCTLVIWNIFEGSTYGSLTMLPGRMRMFMTSLEITYSRHLLMLIDHTFRHYANPNYPELDAYAALK</sequence>
<dbReference type="AlphaFoldDB" id="J0LAF6"/>
<proteinExistence type="predicted"/>
<dbReference type="InParanoid" id="J0LAF6"/>
<dbReference type="KEGG" id="adl:AURDEDRAFT_131698"/>
<dbReference type="EMBL" id="JH688249">
    <property type="protein sequence ID" value="EJD33401.1"/>
    <property type="molecule type" value="Genomic_DNA"/>
</dbReference>
<protein>
    <submittedName>
        <fullName evidence="1">Uncharacterized protein</fullName>
    </submittedName>
</protein>
<keyword evidence="2" id="KW-1185">Reference proteome</keyword>
<reference evidence="2" key="1">
    <citation type="journal article" date="2012" name="Science">
        <title>The Paleozoic origin of enzymatic lignin decomposition reconstructed from 31 fungal genomes.</title>
        <authorList>
            <person name="Floudas D."/>
            <person name="Binder M."/>
            <person name="Riley R."/>
            <person name="Barry K."/>
            <person name="Blanchette R.A."/>
            <person name="Henrissat B."/>
            <person name="Martinez A.T."/>
            <person name="Otillar R."/>
            <person name="Spatafora J.W."/>
            <person name="Yadav J.S."/>
            <person name="Aerts A."/>
            <person name="Benoit I."/>
            <person name="Boyd A."/>
            <person name="Carlson A."/>
            <person name="Copeland A."/>
            <person name="Coutinho P.M."/>
            <person name="de Vries R.P."/>
            <person name="Ferreira P."/>
            <person name="Findley K."/>
            <person name="Foster B."/>
            <person name="Gaskell J."/>
            <person name="Glotzer D."/>
            <person name="Gorecki P."/>
            <person name="Heitman J."/>
            <person name="Hesse C."/>
            <person name="Hori C."/>
            <person name="Igarashi K."/>
            <person name="Jurgens J.A."/>
            <person name="Kallen N."/>
            <person name="Kersten P."/>
            <person name="Kohler A."/>
            <person name="Kuees U."/>
            <person name="Kumar T.K.A."/>
            <person name="Kuo A."/>
            <person name="LaButti K."/>
            <person name="Larrondo L.F."/>
            <person name="Lindquist E."/>
            <person name="Ling A."/>
            <person name="Lombard V."/>
            <person name="Lucas S."/>
            <person name="Lundell T."/>
            <person name="Martin R."/>
            <person name="McLaughlin D.J."/>
            <person name="Morgenstern I."/>
            <person name="Morin E."/>
            <person name="Murat C."/>
            <person name="Nagy L.G."/>
            <person name="Nolan M."/>
            <person name="Ohm R.A."/>
            <person name="Patyshakuliyeva A."/>
            <person name="Rokas A."/>
            <person name="Ruiz-Duenas F.J."/>
            <person name="Sabat G."/>
            <person name="Salamov A."/>
            <person name="Samejima M."/>
            <person name="Schmutz J."/>
            <person name="Slot J.C."/>
            <person name="St John F."/>
            <person name="Stenlid J."/>
            <person name="Sun H."/>
            <person name="Sun S."/>
            <person name="Syed K."/>
            <person name="Tsang A."/>
            <person name="Wiebenga A."/>
            <person name="Young D."/>
            <person name="Pisabarro A."/>
            <person name="Eastwood D.C."/>
            <person name="Martin F."/>
            <person name="Cullen D."/>
            <person name="Grigoriev I.V."/>
            <person name="Hibbett D.S."/>
        </authorList>
    </citation>
    <scope>NUCLEOTIDE SEQUENCE [LARGE SCALE GENOMIC DNA]</scope>
    <source>
        <strain evidence="2">TFB10046</strain>
    </source>
</reference>
<dbReference type="Proteomes" id="UP000006514">
    <property type="component" value="Unassembled WGS sequence"/>
</dbReference>